<proteinExistence type="predicted"/>
<reference evidence="1" key="1">
    <citation type="submission" date="2019-08" db="EMBL/GenBank/DDBJ databases">
        <authorList>
            <person name="Kucharzyk K."/>
            <person name="Murdoch R.W."/>
            <person name="Higgins S."/>
            <person name="Loffler F."/>
        </authorList>
    </citation>
    <scope>NUCLEOTIDE SEQUENCE</scope>
</reference>
<accession>A0A645BX47</accession>
<comment type="caution">
    <text evidence="1">The sequence shown here is derived from an EMBL/GenBank/DDBJ whole genome shotgun (WGS) entry which is preliminary data.</text>
</comment>
<evidence type="ECO:0000313" key="1">
    <source>
        <dbReference type="EMBL" id="MPM70050.1"/>
    </source>
</evidence>
<organism evidence="1">
    <name type="scientific">bioreactor metagenome</name>
    <dbReference type="NCBI Taxonomy" id="1076179"/>
    <lineage>
        <taxon>unclassified sequences</taxon>
        <taxon>metagenomes</taxon>
        <taxon>ecological metagenomes</taxon>
    </lineage>
</organism>
<dbReference type="AlphaFoldDB" id="A0A645BX47"/>
<dbReference type="EMBL" id="VSSQ01023239">
    <property type="protein sequence ID" value="MPM70050.1"/>
    <property type="molecule type" value="Genomic_DNA"/>
</dbReference>
<gene>
    <name evidence="1" type="ORF">SDC9_117001</name>
</gene>
<protein>
    <submittedName>
        <fullName evidence="1">Uncharacterized protein</fullName>
    </submittedName>
</protein>
<name>A0A645BX47_9ZZZZ</name>
<sequence>MLASDTDNLKQIFLKMRPIANRIYIWGNYNQKIFSMLNGIGFEKQQGSSSRMIMKIFTPGIKIDSSEWFITRIDTDY</sequence>